<evidence type="ECO:0000256" key="5">
    <source>
        <dbReference type="ARBA" id="ARBA00023136"/>
    </source>
</evidence>
<sequence length="207" mass="22688">MEVYTTEEQQVEAIKKFWKDNGTAIILGAVIGLGGLWGWRYYNEQRIVGMDEASAQYQQVMQALENDEQGFSQALEYVNTHSDDNYALLTAMQLASQAVTRDDFSEAAKQLKFAADKAKVPAIAAIANLRLARVHVQLADYPQALAALDAIGTDNFQSQVQELRGDVFVKQGNLDKARAAYSAALENSAGNNLIKMKLDNLPAVASV</sequence>
<keyword evidence="6" id="KW-0143">Chaperone</keyword>
<evidence type="ECO:0000259" key="10">
    <source>
        <dbReference type="Pfam" id="PF09976"/>
    </source>
</evidence>
<evidence type="ECO:0000313" key="11">
    <source>
        <dbReference type="EMBL" id="GGO66993.1"/>
    </source>
</evidence>
<evidence type="ECO:0000256" key="7">
    <source>
        <dbReference type="ARBA" id="ARBA00024197"/>
    </source>
</evidence>
<comment type="similarity">
    <text evidence="7">Belongs to the YfgM family.</text>
</comment>
<comment type="caution">
    <text evidence="11">The sequence shown here is derived from an EMBL/GenBank/DDBJ whole genome shotgun (WGS) entry which is preliminary data.</text>
</comment>
<evidence type="ECO:0000256" key="3">
    <source>
        <dbReference type="ARBA" id="ARBA00022692"/>
    </source>
</evidence>
<dbReference type="PANTHER" id="PTHR38035">
    <property type="entry name" value="UPF0070 PROTEIN YFGM"/>
    <property type="match status" value="1"/>
</dbReference>
<keyword evidence="12" id="KW-1185">Reference proteome</keyword>
<dbReference type="RefSeq" id="WP_188691904.1">
    <property type="nucleotide sequence ID" value="NZ_BMLS01000002.1"/>
</dbReference>
<dbReference type="InterPro" id="IPR026039">
    <property type="entry name" value="YfgM"/>
</dbReference>
<evidence type="ECO:0000256" key="1">
    <source>
        <dbReference type="ARBA" id="ARBA00004401"/>
    </source>
</evidence>
<dbReference type="GO" id="GO:0044877">
    <property type="term" value="F:protein-containing complex binding"/>
    <property type="evidence" value="ECO:0007669"/>
    <property type="project" value="InterPro"/>
</dbReference>
<feature type="domain" description="Ancillary SecYEG translocon subunit/Cell division coordinator CpoB TPR" evidence="10">
    <location>
        <begin position="15"/>
        <end position="202"/>
    </location>
</feature>
<keyword evidence="3 9" id="KW-0812">Transmembrane</keyword>
<dbReference type="InterPro" id="IPR018704">
    <property type="entry name" value="SecYEG/CpoB_TPR"/>
</dbReference>
<keyword evidence="2" id="KW-1003">Cell membrane</keyword>
<gene>
    <name evidence="11" type="ORF">GCM10010982_12360</name>
</gene>
<comment type="subcellular location">
    <subcellularLocation>
        <location evidence="1">Cell membrane</location>
        <topology evidence="1">Single-pass type II membrane protein</topology>
    </subcellularLocation>
</comment>
<keyword evidence="4 9" id="KW-1133">Transmembrane helix</keyword>
<evidence type="ECO:0000256" key="8">
    <source>
        <dbReference type="ARBA" id="ARBA00024235"/>
    </source>
</evidence>
<proteinExistence type="inferred from homology"/>
<reference evidence="11" key="2">
    <citation type="submission" date="2020-09" db="EMBL/GenBank/DDBJ databases">
        <authorList>
            <person name="Sun Q."/>
            <person name="Zhou Y."/>
        </authorList>
    </citation>
    <scope>NUCLEOTIDE SEQUENCE</scope>
    <source>
        <strain evidence="11">CGMCC 1.7086</strain>
    </source>
</reference>
<evidence type="ECO:0000256" key="4">
    <source>
        <dbReference type="ARBA" id="ARBA00022989"/>
    </source>
</evidence>
<dbReference type="EMBL" id="BMLS01000002">
    <property type="protein sequence ID" value="GGO66993.1"/>
    <property type="molecule type" value="Genomic_DNA"/>
</dbReference>
<dbReference type="SUPFAM" id="SSF48452">
    <property type="entry name" value="TPR-like"/>
    <property type="match status" value="1"/>
</dbReference>
<dbReference type="AlphaFoldDB" id="A0A917YVB2"/>
<evidence type="ECO:0000256" key="9">
    <source>
        <dbReference type="SAM" id="Phobius"/>
    </source>
</evidence>
<dbReference type="PIRSF" id="PIRSF006170">
    <property type="entry name" value="YfgM"/>
    <property type="match status" value="1"/>
</dbReference>
<dbReference type="GO" id="GO:0005886">
    <property type="term" value="C:plasma membrane"/>
    <property type="evidence" value="ECO:0007669"/>
    <property type="project" value="UniProtKB-SubCell"/>
</dbReference>
<dbReference type="Gene3D" id="1.25.40.10">
    <property type="entry name" value="Tetratricopeptide repeat domain"/>
    <property type="match status" value="1"/>
</dbReference>
<keyword evidence="5 9" id="KW-0472">Membrane</keyword>
<feature type="transmembrane region" description="Helical" evidence="9">
    <location>
        <begin position="24"/>
        <end position="42"/>
    </location>
</feature>
<dbReference type="Pfam" id="PF09976">
    <property type="entry name" value="TPR_21"/>
    <property type="match status" value="1"/>
</dbReference>
<name>A0A917YVB2_9ALTE</name>
<dbReference type="InterPro" id="IPR011990">
    <property type="entry name" value="TPR-like_helical_dom_sf"/>
</dbReference>
<evidence type="ECO:0000256" key="2">
    <source>
        <dbReference type="ARBA" id="ARBA00022475"/>
    </source>
</evidence>
<dbReference type="PANTHER" id="PTHR38035:SF1">
    <property type="entry name" value="ANCILLARY SECYEG TRANSLOCON SUBUNIT"/>
    <property type="match status" value="1"/>
</dbReference>
<reference evidence="11" key="1">
    <citation type="journal article" date="2014" name="Int. J. Syst. Evol. Microbiol.">
        <title>Complete genome sequence of Corynebacterium casei LMG S-19264T (=DSM 44701T), isolated from a smear-ripened cheese.</title>
        <authorList>
            <consortium name="US DOE Joint Genome Institute (JGI-PGF)"/>
            <person name="Walter F."/>
            <person name="Albersmeier A."/>
            <person name="Kalinowski J."/>
            <person name="Ruckert C."/>
        </authorList>
    </citation>
    <scope>NUCLEOTIDE SEQUENCE</scope>
    <source>
        <strain evidence="11">CGMCC 1.7086</strain>
    </source>
</reference>
<protein>
    <recommendedName>
        <fullName evidence="8">Ancillary SecYEG translocon subunit</fullName>
    </recommendedName>
</protein>
<evidence type="ECO:0000256" key="6">
    <source>
        <dbReference type="ARBA" id="ARBA00023186"/>
    </source>
</evidence>
<dbReference type="Proteomes" id="UP000606935">
    <property type="component" value="Unassembled WGS sequence"/>
</dbReference>
<evidence type="ECO:0000313" key="12">
    <source>
        <dbReference type="Proteomes" id="UP000606935"/>
    </source>
</evidence>
<organism evidence="11 12">
    <name type="scientific">Bowmanella pacifica</name>
    <dbReference type="NCBI Taxonomy" id="502051"/>
    <lineage>
        <taxon>Bacteria</taxon>
        <taxon>Pseudomonadati</taxon>
        <taxon>Pseudomonadota</taxon>
        <taxon>Gammaproteobacteria</taxon>
        <taxon>Alteromonadales</taxon>
        <taxon>Alteromonadaceae</taxon>
        <taxon>Bowmanella</taxon>
    </lineage>
</organism>
<accession>A0A917YVB2</accession>